<evidence type="ECO:0000256" key="3">
    <source>
        <dbReference type="ARBA" id="ARBA00022448"/>
    </source>
</evidence>
<evidence type="ECO:0000256" key="7">
    <source>
        <dbReference type="ARBA" id="ARBA00022927"/>
    </source>
</evidence>
<keyword evidence="8 11" id="KW-1133">Transmembrane helix</keyword>
<feature type="transmembrane region" description="Helical" evidence="11">
    <location>
        <begin position="17"/>
        <end position="38"/>
    </location>
</feature>
<dbReference type="PANTHER" id="PTHR33446:SF2">
    <property type="entry name" value="PROTEIN TONB"/>
    <property type="match status" value="1"/>
</dbReference>
<protein>
    <submittedName>
        <fullName evidence="13">Energry transducer TonB</fullName>
    </submittedName>
</protein>
<evidence type="ECO:0000256" key="5">
    <source>
        <dbReference type="ARBA" id="ARBA00022519"/>
    </source>
</evidence>
<dbReference type="SUPFAM" id="SSF74653">
    <property type="entry name" value="TolA/TonB C-terminal domain"/>
    <property type="match status" value="1"/>
</dbReference>
<dbReference type="EMBL" id="BMME01000001">
    <property type="protein sequence ID" value="GGK06736.1"/>
    <property type="molecule type" value="Genomic_DNA"/>
</dbReference>
<keyword evidence="3" id="KW-0813">Transport</keyword>
<dbReference type="Gene3D" id="3.30.1150.10">
    <property type="match status" value="1"/>
</dbReference>
<proteinExistence type="inferred from homology"/>
<evidence type="ECO:0000256" key="4">
    <source>
        <dbReference type="ARBA" id="ARBA00022475"/>
    </source>
</evidence>
<evidence type="ECO:0000256" key="6">
    <source>
        <dbReference type="ARBA" id="ARBA00022692"/>
    </source>
</evidence>
<dbReference type="InterPro" id="IPR051045">
    <property type="entry name" value="TonB-dependent_transducer"/>
</dbReference>
<dbReference type="InterPro" id="IPR006260">
    <property type="entry name" value="TonB/TolA_C"/>
</dbReference>
<accession>A0ABQ2EFV7</accession>
<keyword evidence="4" id="KW-1003">Cell membrane</keyword>
<keyword evidence="14" id="KW-1185">Reference proteome</keyword>
<dbReference type="Proteomes" id="UP000599009">
    <property type="component" value="Unassembled WGS sequence"/>
</dbReference>
<evidence type="ECO:0000256" key="11">
    <source>
        <dbReference type="SAM" id="Phobius"/>
    </source>
</evidence>
<keyword evidence="9 11" id="KW-0472">Membrane</keyword>
<dbReference type="Pfam" id="PF03544">
    <property type="entry name" value="TonB_C"/>
    <property type="match status" value="1"/>
</dbReference>
<gene>
    <name evidence="13" type="ORF">GCM10011394_14940</name>
</gene>
<sequence>MSAESRRNTLPLPSGRGWWIVAAGLVLGLAVFVMLWLAQRDNGDLYRPDQQPPAASGPAFKPLPAPPASGASSDEAIPAGPASGARLEEPWEPAAPGAPAAQAIPRDGPAAAAPPVELSASSPVPIRSPGPSYPARALRRGESGEVLLRIHVDARGVPDRVEVAASSGSRDLDRAAQRAVQRWRFRPAMRDGTPVAGVVTVPINFDSGG</sequence>
<comment type="caution">
    <text evidence="13">The sequence shown here is derived from an EMBL/GenBank/DDBJ whole genome shotgun (WGS) entry which is preliminary data.</text>
</comment>
<dbReference type="PROSITE" id="PS52015">
    <property type="entry name" value="TONB_CTD"/>
    <property type="match status" value="1"/>
</dbReference>
<keyword evidence="6 11" id="KW-0812">Transmembrane</keyword>
<evidence type="ECO:0000313" key="13">
    <source>
        <dbReference type="EMBL" id="GGK06736.1"/>
    </source>
</evidence>
<evidence type="ECO:0000256" key="9">
    <source>
        <dbReference type="ARBA" id="ARBA00023136"/>
    </source>
</evidence>
<evidence type="ECO:0000256" key="10">
    <source>
        <dbReference type="SAM" id="MobiDB-lite"/>
    </source>
</evidence>
<feature type="domain" description="TonB C-terminal" evidence="12">
    <location>
        <begin position="118"/>
        <end position="209"/>
    </location>
</feature>
<evidence type="ECO:0000259" key="12">
    <source>
        <dbReference type="PROSITE" id="PS52015"/>
    </source>
</evidence>
<evidence type="ECO:0000256" key="8">
    <source>
        <dbReference type="ARBA" id="ARBA00022989"/>
    </source>
</evidence>
<feature type="region of interest" description="Disordered" evidence="10">
    <location>
        <begin position="47"/>
        <end position="135"/>
    </location>
</feature>
<evidence type="ECO:0000256" key="2">
    <source>
        <dbReference type="ARBA" id="ARBA00006555"/>
    </source>
</evidence>
<keyword evidence="7" id="KW-0653">Protein transport</keyword>
<evidence type="ECO:0000256" key="1">
    <source>
        <dbReference type="ARBA" id="ARBA00004383"/>
    </source>
</evidence>
<name>A0ABQ2EFV7_9GAMM</name>
<dbReference type="PANTHER" id="PTHR33446">
    <property type="entry name" value="PROTEIN TONB-RELATED"/>
    <property type="match status" value="1"/>
</dbReference>
<dbReference type="RefSeq" id="WP_165942372.1">
    <property type="nucleotide sequence ID" value="NZ_BMME01000001.1"/>
</dbReference>
<comment type="subcellular location">
    <subcellularLocation>
        <location evidence="1">Cell inner membrane</location>
        <topology evidence="1">Single-pass membrane protein</topology>
        <orientation evidence="1">Periplasmic side</orientation>
    </subcellularLocation>
</comment>
<dbReference type="InterPro" id="IPR037682">
    <property type="entry name" value="TonB_C"/>
</dbReference>
<dbReference type="NCBIfam" id="TIGR01352">
    <property type="entry name" value="tonB_Cterm"/>
    <property type="match status" value="1"/>
</dbReference>
<feature type="compositionally biased region" description="Low complexity" evidence="10">
    <location>
        <begin position="92"/>
        <end position="105"/>
    </location>
</feature>
<comment type="similarity">
    <text evidence="2">Belongs to the TonB family.</text>
</comment>
<organism evidence="13 14">
    <name type="scientific">Luteimonas terricola</name>
    <dbReference type="NCBI Taxonomy" id="645597"/>
    <lineage>
        <taxon>Bacteria</taxon>
        <taxon>Pseudomonadati</taxon>
        <taxon>Pseudomonadota</taxon>
        <taxon>Gammaproteobacteria</taxon>
        <taxon>Lysobacterales</taxon>
        <taxon>Lysobacteraceae</taxon>
        <taxon>Luteimonas</taxon>
    </lineage>
</organism>
<reference evidence="14" key="1">
    <citation type="journal article" date="2019" name="Int. J. Syst. Evol. Microbiol.">
        <title>The Global Catalogue of Microorganisms (GCM) 10K type strain sequencing project: providing services to taxonomists for standard genome sequencing and annotation.</title>
        <authorList>
            <consortium name="The Broad Institute Genomics Platform"/>
            <consortium name="The Broad Institute Genome Sequencing Center for Infectious Disease"/>
            <person name="Wu L."/>
            <person name="Ma J."/>
        </authorList>
    </citation>
    <scope>NUCLEOTIDE SEQUENCE [LARGE SCALE GENOMIC DNA]</scope>
    <source>
        <strain evidence="14">CGMCC 1.8985</strain>
    </source>
</reference>
<keyword evidence="5" id="KW-0997">Cell inner membrane</keyword>
<evidence type="ECO:0000313" key="14">
    <source>
        <dbReference type="Proteomes" id="UP000599009"/>
    </source>
</evidence>